<dbReference type="AlphaFoldDB" id="A0A1B9G452"/>
<evidence type="ECO:0000313" key="4">
    <source>
        <dbReference type="Proteomes" id="UP000092730"/>
    </source>
</evidence>
<reference evidence="3" key="2">
    <citation type="submission" date="2013-07" db="EMBL/GenBank/DDBJ databases">
        <authorList>
            <consortium name="The Broad Institute Genome Sequencing Platform"/>
            <person name="Cuomo C."/>
            <person name="Litvintseva A."/>
            <person name="Chen Y."/>
            <person name="Heitman J."/>
            <person name="Sun S."/>
            <person name="Springer D."/>
            <person name="Dromer F."/>
            <person name="Young S.K."/>
            <person name="Zeng Q."/>
            <person name="Gargeya S."/>
            <person name="Fitzgerald M."/>
            <person name="Abouelleil A."/>
            <person name="Alvarado L."/>
            <person name="Berlin A.M."/>
            <person name="Chapman S.B."/>
            <person name="Dewar J."/>
            <person name="Goldberg J."/>
            <person name="Griggs A."/>
            <person name="Gujja S."/>
            <person name="Hansen M."/>
            <person name="Howarth C."/>
            <person name="Imamovic A."/>
            <person name="Larimer J."/>
            <person name="McCowan C."/>
            <person name="Murphy C."/>
            <person name="Pearson M."/>
            <person name="Priest M."/>
            <person name="Roberts A."/>
            <person name="Saif S."/>
            <person name="Shea T."/>
            <person name="Sykes S."/>
            <person name="Wortman J."/>
            <person name="Nusbaum C."/>
            <person name="Birren B."/>
        </authorList>
    </citation>
    <scope>NUCLEOTIDE SEQUENCE</scope>
    <source>
        <strain evidence="3">CBS 10118</strain>
    </source>
</reference>
<sequence>MSSASTSTSTSSLSSSQSRKSPPTFQSLLELHPLILSYLKSISPLTLLPLSKELYEELLPQIYSSITLNRSNARKLFIGYTPLTPSWAYRNKRSRYLHDQPLHGRRSRSSPPDVASPTAPSADTSRKSHALSLTRKVVLEDAESLSIICEVHRELLSYSPVQGSIELGRRRTIDHSDTSSPEDGGIPWPLSKVEVLEVGSELIEYLVDCHAPAENRGRGRERLPICCIPFQPQSLIVHLPQLGGESAGTGRKYLRQAIAELAGEFELDKLVLRIHVPLRSSTREGNLAESDEGEIYIPPVESPLPARRMVIILEPKIHPGTSKGEALYEDDQRYSIATVNFLEDTGRRTLNLPDIQIVLPSKLRSSTEREVRQRLDGDGFGGYPQSVGKRVLDKTVFTDLQTAKREF</sequence>
<evidence type="ECO:0000313" key="2">
    <source>
        <dbReference type="EMBL" id="OCF25768.1"/>
    </source>
</evidence>
<proteinExistence type="predicted"/>
<dbReference type="KEGG" id="kbi:30207840"/>
<dbReference type="RefSeq" id="XP_019046838.1">
    <property type="nucleotide sequence ID" value="XM_019190090.1"/>
</dbReference>
<dbReference type="VEuPathDB" id="FungiDB:I302_03441"/>
<feature type="region of interest" description="Disordered" evidence="1">
    <location>
        <begin position="1"/>
        <end position="22"/>
    </location>
</feature>
<reference evidence="2" key="3">
    <citation type="submission" date="2014-01" db="EMBL/GenBank/DDBJ databases">
        <title>Evolution of pathogenesis and genome organization in the Tremellales.</title>
        <authorList>
            <person name="Cuomo C."/>
            <person name="Litvintseva A."/>
            <person name="Heitman J."/>
            <person name="Chen Y."/>
            <person name="Sun S."/>
            <person name="Springer D."/>
            <person name="Dromer F."/>
            <person name="Young S."/>
            <person name="Zeng Q."/>
            <person name="Chapman S."/>
            <person name="Gujja S."/>
            <person name="Saif S."/>
            <person name="Birren B."/>
        </authorList>
    </citation>
    <scope>NUCLEOTIDE SEQUENCE</scope>
    <source>
        <strain evidence="2">CBS 10118</strain>
    </source>
</reference>
<dbReference type="EMBL" id="KI894020">
    <property type="protein sequence ID" value="OCF25768.1"/>
    <property type="molecule type" value="Genomic_DNA"/>
</dbReference>
<reference evidence="3" key="4">
    <citation type="submission" date="2024-02" db="EMBL/GenBank/DDBJ databases">
        <title>Comparative genomics of Cryptococcus and Kwoniella reveals pathogenesis evolution and contrasting modes of karyotype evolution via chromosome fusion or intercentromeric recombination.</title>
        <authorList>
            <person name="Coelho M.A."/>
            <person name="David-Palma M."/>
            <person name="Shea T."/>
            <person name="Bowers K."/>
            <person name="McGinley-Smith S."/>
            <person name="Mohammad A.W."/>
            <person name="Gnirke A."/>
            <person name="Yurkov A.M."/>
            <person name="Nowrousian M."/>
            <person name="Sun S."/>
            <person name="Cuomo C.A."/>
            <person name="Heitman J."/>
        </authorList>
    </citation>
    <scope>NUCLEOTIDE SEQUENCE</scope>
    <source>
        <strain evidence="3">CBS 10118</strain>
    </source>
</reference>
<dbReference type="GeneID" id="30207840"/>
<protein>
    <submittedName>
        <fullName evidence="2">Uncharacterized protein</fullName>
    </submittedName>
</protein>
<reference evidence="2" key="1">
    <citation type="submission" date="2013-07" db="EMBL/GenBank/DDBJ databases">
        <title>The Genome Sequence of Cryptococcus bestiolae CBS10118.</title>
        <authorList>
            <consortium name="The Broad Institute Genome Sequencing Platform"/>
            <person name="Cuomo C."/>
            <person name="Litvintseva A."/>
            <person name="Chen Y."/>
            <person name="Heitman J."/>
            <person name="Sun S."/>
            <person name="Springer D."/>
            <person name="Dromer F."/>
            <person name="Young S.K."/>
            <person name="Zeng Q."/>
            <person name="Gargeya S."/>
            <person name="Fitzgerald M."/>
            <person name="Abouelleil A."/>
            <person name="Alvarado L."/>
            <person name="Berlin A.M."/>
            <person name="Chapman S.B."/>
            <person name="Dewar J."/>
            <person name="Goldberg J."/>
            <person name="Griggs A."/>
            <person name="Gujja S."/>
            <person name="Hansen M."/>
            <person name="Howarth C."/>
            <person name="Imamovic A."/>
            <person name="Larimer J."/>
            <person name="McCowan C."/>
            <person name="Murphy C."/>
            <person name="Pearson M."/>
            <person name="Priest M."/>
            <person name="Roberts A."/>
            <person name="Saif S."/>
            <person name="Shea T."/>
            <person name="Sykes S."/>
            <person name="Wortman J."/>
            <person name="Nusbaum C."/>
            <person name="Birren B."/>
        </authorList>
    </citation>
    <scope>NUCLEOTIDE SEQUENCE [LARGE SCALE GENOMIC DNA]</scope>
    <source>
        <strain evidence="2">CBS 10118</strain>
    </source>
</reference>
<accession>A0A1B9G452</accession>
<feature type="compositionally biased region" description="Low complexity" evidence="1">
    <location>
        <begin position="1"/>
        <end position="21"/>
    </location>
</feature>
<name>A0A1B9G452_9TREE</name>
<dbReference type="Proteomes" id="UP000092730">
    <property type="component" value="Chromosome 1"/>
</dbReference>
<evidence type="ECO:0000313" key="3">
    <source>
        <dbReference type="EMBL" id="WVW78118.1"/>
    </source>
</evidence>
<organism evidence="2">
    <name type="scientific">Kwoniella bestiolae CBS 10118</name>
    <dbReference type="NCBI Taxonomy" id="1296100"/>
    <lineage>
        <taxon>Eukaryota</taxon>
        <taxon>Fungi</taxon>
        <taxon>Dikarya</taxon>
        <taxon>Basidiomycota</taxon>
        <taxon>Agaricomycotina</taxon>
        <taxon>Tremellomycetes</taxon>
        <taxon>Tremellales</taxon>
        <taxon>Cryptococcaceae</taxon>
        <taxon>Kwoniella</taxon>
    </lineage>
</organism>
<feature type="region of interest" description="Disordered" evidence="1">
    <location>
        <begin position="100"/>
        <end position="128"/>
    </location>
</feature>
<evidence type="ECO:0000256" key="1">
    <source>
        <dbReference type="SAM" id="MobiDB-lite"/>
    </source>
</evidence>
<dbReference type="OrthoDB" id="2564915at2759"/>
<gene>
    <name evidence="2" type="ORF">I302_03441</name>
    <name evidence="3" type="ORF">I302_100069</name>
</gene>
<keyword evidence="4" id="KW-1185">Reference proteome</keyword>
<dbReference type="EMBL" id="CP144541">
    <property type="protein sequence ID" value="WVW78118.1"/>
    <property type="molecule type" value="Genomic_DNA"/>
</dbReference>